<feature type="transmembrane region" description="Helical" evidence="6">
    <location>
        <begin position="240"/>
        <end position="259"/>
    </location>
</feature>
<feature type="transmembrane region" description="Helical" evidence="6">
    <location>
        <begin position="409"/>
        <end position="430"/>
    </location>
</feature>
<dbReference type="Pfam" id="PF03772">
    <property type="entry name" value="Competence"/>
    <property type="match status" value="1"/>
</dbReference>
<evidence type="ECO:0000256" key="6">
    <source>
        <dbReference type="SAM" id="Phobius"/>
    </source>
</evidence>
<dbReference type="RefSeq" id="WP_176976215.1">
    <property type="nucleotide sequence ID" value="NZ_JABZEO010000005.1"/>
</dbReference>
<dbReference type="Gene3D" id="3.60.15.10">
    <property type="entry name" value="Ribonuclease Z/Hydroxyacylglutathione hydrolase-like"/>
    <property type="match status" value="1"/>
</dbReference>
<evidence type="ECO:0000256" key="2">
    <source>
        <dbReference type="ARBA" id="ARBA00022475"/>
    </source>
</evidence>
<dbReference type="InterPro" id="IPR004797">
    <property type="entry name" value="Competence_ComEC/Rec2"/>
</dbReference>
<gene>
    <name evidence="8" type="ORF">HW932_09305</name>
</gene>
<comment type="caution">
    <text evidence="8">The sequence shown here is derived from an EMBL/GenBank/DDBJ whole genome shotgun (WGS) entry which is preliminary data.</text>
</comment>
<dbReference type="InterPro" id="IPR001279">
    <property type="entry name" value="Metallo-B-lactamas"/>
</dbReference>
<dbReference type="NCBIfam" id="TIGR00361">
    <property type="entry name" value="ComEC_Rec2"/>
    <property type="match status" value="1"/>
</dbReference>
<dbReference type="GO" id="GO:0030420">
    <property type="term" value="P:establishment of competence for transformation"/>
    <property type="evidence" value="ECO:0007669"/>
    <property type="project" value="InterPro"/>
</dbReference>
<keyword evidence="4 6" id="KW-1133">Transmembrane helix</keyword>
<feature type="transmembrane region" description="Helical" evidence="6">
    <location>
        <begin position="299"/>
        <end position="316"/>
    </location>
</feature>
<dbReference type="SUPFAM" id="SSF56281">
    <property type="entry name" value="Metallo-hydrolase/oxidoreductase"/>
    <property type="match status" value="1"/>
</dbReference>
<keyword evidence="2" id="KW-1003">Cell membrane</keyword>
<dbReference type="InterPro" id="IPR035681">
    <property type="entry name" value="ComA-like_MBL"/>
</dbReference>
<feature type="transmembrane region" description="Helical" evidence="6">
    <location>
        <begin position="328"/>
        <end position="358"/>
    </location>
</feature>
<evidence type="ECO:0000313" key="9">
    <source>
        <dbReference type="Proteomes" id="UP000592294"/>
    </source>
</evidence>
<dbReference type="InterPro" id="IPR025405">
    <property type="entry name" value="DUF4131"/>
</dbReference>
<comment type="subcellular location">
    <subcellularLocation>
        <location evidence="1">Cell membrane</location>
        <topology evidence="1">Multi-pass membrane protein</topology>
    </subcellularLocation>
</comment>
<keyword evidence="9" id="KW-1185">Reference proteome</keyword>
<feature type="transmembrane region" description="Helical" evidence="6">
    <location>
        <begin position="378"/>
        <end position="402"/>
    </location>
</feature>
<organism evidence="8 9">
    <name type="scientific">Allochromatium humboldtianum</name>
    <dbReference type="NCBI Taxonomy" id="504901"/>
    <lineage>
        <taxon>Bacteria</taxon>
        <taxon>Pseudomonadati</taxon>
        <taxon>Pseudomonadota</taxon>
        <taxon>Gammaproteobacteria</taxon>
        <taxon>Chromatiales</taxon>
        <taxon>Chromatiaceae</taxon>
        <taxon>Allochromatium</taxon>
    </lineage>
</organism>
<feature type="transmembrane region" description="Helical" evidence="6">
    <location>
        <begin position="24"/>
        <end position="41"/>
    </location>
</feature>
<dbReference type="GO" id="GO:0005886">
    <property type="term" value="C:plasma membrane"/>
    <property type="evidence" value="ECO:0007669"/>
    <property type="project" value="UniProtKB-SubCell"/>
</dbReference>
<proteinExistence type="predicted"/>
<evidence type="ECO:0000256" key="5">
    <source>
        <dbReference type="ARBA" id="ARBA00023136"/>
    </source>
</evidence>
<dbReference type="NCBIfam" id="TIGR00360">
    <property type="entry name" value="ComEC_N-term"/>
    <property type="match status" value="1"/>
</dbReference>
<keyword evidence="3 6" id="KW-0812">Transmembrane</keyword>
<dbReference type="EMBL" id="JABZEO010000005">
    <property type="protein sequence ID" value="NVZ09459.1"/>
    <property type="molecule type" value="Genomic_DNA"/>
</dbReference>
<feature type="domain" description="Metallo-beta-lactamase" evidence="7">
    <location>
        <begin position="522"/>
        <end position="708"/>
    </location>
</feature>
<keyword evidence="5 6" id="KW-0472">Membrane</keyword>
<dbReference type="InterPro" id="IPR036866">
    <property type="entry name" value="RibonucZ/Hydroxyglut_hydro"/>
</dbReference>
<dbReference type="PANTHER" id="PTHR30619">
    <property type="entry name" value="DNA INTERNALIZATION/COMPETENCE PROTEIN COMEC/REC2"/>
    <property type="match status" value="1"/>
</dbReference>
<dbReference type="PANTHER" id="PTHR30619:SF1">
    <property type="entry name" value="RECOMBINATION PROTEIN 2"/>
    <property type="match status" value="1"/>
</dbReference>
<evidence type="ECO:0000256" key="1">
    <source>
        <dbReference type="ARBA" id="ARBA00004651"/>
    </source>
</evidence>
<accession>A0A850R456</accession>
<protein>
    <submittedName>
        <fullName evidence="8">DNA internalization-related competence protein ComEC/Rec2</fullName>
    </submittedName>
</protein>
<evidence type="ECO:0000313" key="8">
    <source>
        <dbReference type="EMBL" id="NVZ09459.1"/>
    </source>
</evidence>
<dbReference type="Pfam" id="PF13567">
    <property type="entry name" value="DUF4131"/>
    <property type="match status" value="1"/>
</dbReference>
<name>A0A850R456_9GAMM</name>
<dbReference type="CDD" id="cd07731">
    <property type="entry name" value="ComA-like_MBL-fold"/>
    <property type="match status" value="1"/>
</dbReference>
<dbReference type="InterPro" id="IPR052159">
    <property type="entry name" value="Competence_DNA_uptake"/>
</dbReference>
<dbReference type="InterPro" id="IPR004477">
    <property type="entry name" value="ComEC_N"/>
</dbReference>
<evidence type="ECO:0000259" key="7">
    <source>
        <dbReference type="SMART" id="SM00849"/>
    </source>
</evidence>
<reference evidence="8 9" key="1">
    <citation type="submission" date="2020-06" db="EMBL/GenBank/DDBJ databases">
        <title>Whole-genome sequence of Allochromatium humboldtianum DSM 21881, type strain.</title>
        <authorList>
            <person name="Kyndt J.A."/>
            <person name="Meyer T.E."/>
        </authorList>
    </citation>
    <scope>NUCLEOTIDE SEQUENCE [LARGE SCALE GENOMIC DNA]</scope>
    <source>
        <strain evidence="8 9">DSM 21881</strain>
    </source>
</reference>
<dbReference type="SMART" id="SM00849">
    <property type="entry name" value="Lactamase_B"/>
    <property type="match status" value="1"/>
</dbReference>
<dbReference type="Proteomes" id="UP000592294">
    <property type="component" value="Unassembled WGS sequence"/>
</dbReference>
<dbReference type="Pfam" id="PF00753">
    <property type="entry name" value="Lactamase_B"/>
    <property type="match status" value="1"/>
</dbReference>
<feature type="transmembrane region" description="Helical" evidence="6">
    <location>
        <begin position="271"/>
        <end position="293"/>
    </location>
</feature>
<sequence>MRLDVGLGFALGVGGLHLLPEMPPWWSGAVLLSALAVAAWVRPRASWAFAFALGFCWAWMHACQGLCTPFPDELARAPLVVEGRVASIPAVETHRTRFLLDVGHTWDEHGTGLDFSGRVRISCYRDCPALSAGERWRINVRLKPRHGSLNPGGFDYERWLFEQGIAATGYPRGREAFERLDAGPGAYWLTRLRQRLAEHLAGALDGSPQLGLIQALTLGERGALERETWDTFTRTGTNHLVAISGLHVGLVAGGVFWLARRLWSLSARLTLLLAAPRAAAVFSLLAGFGYAALAGFAISTQRALIMLAVVLGALFWQRTLRPYQALMLALVGVLVWDPGAVLSYGFWLSFGAVALLLLHLGQRLPSRDLWTRWGRAQWAVGLGLLPLLFLFFGQASLIAPLVNLVAVPLFSVLILPLVLIAGLLSLVPFAGLDVPLRLVAEGLGWCLNGLDWLAARPWAAVHLPARPLWAWASALLGAVLLLAPRGLPGRWQGLILMLPLAVARPDAPGWGEVWFSLLDVGQGLAVVVETQDGILVYDAGPAYPGGFDTGAMMVAPFLRSRGIERIDRLVVSHADRDHAGGASGLLALAPAETILSGEPERLGLAGAEPCLAGETWNWSGVDFRLLHPQRADLKGNEASCVLEIRTGERSILLTGDVGARTEERLVARLGADWRVAVLIAGHHGSATSTSARLLDVTRPEWVLFSSGYANQFGFPAPVVRERLAERGIQTLNTAFDGAVQFRLGPDGWIDEPQGRRERAGRLWTHHPSRPP</sequence>
<evidence type="ECO:0000256" key="3">
    <source>
        <dbReference type="ARBA" id="ARBA00022692"/>
    </source>
</evidence>
<evidence type="ECO:0000256" key="4">
    <source>
        <dbReference type="ARBA" id="ARBA00022989"/>
    </source>
</evidence>
<feature type="transmembrane region" description="Helical" evidence="6">
    <location>
        <begin position="468"/>
        <end position="487"/>
    </location>
</feature>
<dbReference type="AlphaFoldDB" id="A0A850R456"/>